<sequence>MIDINTSHNFIRCPKRYDDFLYLLDYKNNIKSEYFDMKSIATSDL</sequence>
<accession>A0A8S5SJF8</accession>
<proteinExistence type="predicted"/>
<organism evidence="1">
    <name type="scientific">Myoviridae sp. ctQVY25</name>
    <dbReference type="NCBI Taxonomy" id="2827687"/>
    <lineage>
        <taxon>Viruses</taxon>
        <taxon>Duplodnaviria</taxon>
        <taxon>Heunggongvirae</taxon>
        <taxon>Uroviricota</taxon>
        <taxon>Caudoviricetes</taxon>
    </lineage>
</organism>
<reference evidence="1" key="1">
    <citation type="journal article" date="2021" name="Proc. Natl. Acad. Sci. U.S.A.">
        <title>A Catalog of Tens of Thousands of Viruses from Human Metagenomes Reveals Hidden Associations with Chronic Diseases.</title>
        <authorList>
            <person name="Tisza M.J."/>
            <person name="Buck C.B."/>
        </authorList>
    </citation>
    <scope>NUCLEOTIDE SEQUENCE</scope>
    <source>
        <strain evidence="1">CtQVY25</strain>
    </source>
</reference>
<protein>
    <submittedName>
        <fullName evidence="1">Uncharacterized protein</fullName>
    </submittedName>
</protein>
<name>A0A8S5SJF8_9CAUD</name>
<evidence type="ECO:0000313" key="1">
    <source>
        <dbReference type="EMBL" id="DAF51173.1"/>
    </source>
</evidence>
<dbReference type="EMBL" id="BK032611">
    <property type="protein sequence ID" value="DAF51173.1"/>
    <property type="molecule type" value="Genomic_DNA"/>
</dbReference>